<keyword evidence="3" id="KW-1185">Reference proteome</keyword>
<gene>
    <name evidence="2" type="ORF">Cgig2_029787</name>
</gene>
<proteinExistence type="predicted"/>
<keyword evidence="1" id="KW-1133">Transmembrane helix</keyword>
<keyword evidence="1" id="KW-0472">Membrane</keyword>
<comment type="caution">
    <text evidence="2">The sequence shown here is derived from an EMBL/GenBank/DDBJ whole genome shotgun (WGS) entry which is preliminary data.</text>
</comment>
<accession>A0A9Q1QKF2</accession>
<evidence type="ECO:0000313" key="3">
    <source>
        <dbReference type="Proteomes" id="UP001153076"/>
    </source>
</evidence>
<sequence length="249" mass="28275">MKEQYRTSEEQYEMEFVDTTVIQPLFQALTSYDMPQYCEIGTIPHDHTCQIDIAIIGLHSSYSNNVYSMLHTSDILENFLHVEPLCTIHLARLGTEAPARDVPVREMVMVDASLINLRPIIVSIWNDLAIDKCEKVVGLFDPMLIVGLTGLKSSSHKGVLYLRRDFIYICIGGLSGLFNLYLSLYDETSSIALTAFFNDAIKLLGKDADALYNIAYETQNKFLKQATESYKEKLVYAELSYSRCSIRNQ</sequence>
<evidence type="ECO:0000313" key="2">
    <source>
        <dbReference type="EMBL" id="KAJ8444856.1"/>
    </source>
</evidence>
<name>A0A9Q1QKF2_9CARY</name>
<protein>
    <submittedName>
        <fullName evidence="2">Uncharacterized protein</fullName>
    </submittedName>
</protein>
<organism evidence="2 3">
    <name type="scientific">Carnegiea gigantea</name>
    <dbReference type="NCBI Taxonomy" id="171969"/>
    <lineage>
        <taxon>Eukaryota</taxon>
        <taxon>Viridiplantae</taxon>
        <taxon>Streptophyta</taxon>
        <taxon>Embryophyta</taxon>
        <taxon>Tracheophyta</taxon>
        <taxon>Spermatophyta</taxon>
        <taxon>Magnoliopsida</taxon>
        <taxon>eudicotyledons</taxon>
        <taxon>Gunneridae</taxon>
        <taxon>Pentapetalae</taxon>
        <taxon>Caryophyllales</taxon>
        <taxon>Cactineae</taxon>
        <taxon>Cactaceae</taxon>
        <taxon>Cactoideae</taxon>
        <taxon>Echinocereeae</taxon>
        <taxon>Carnegiea</taxon>
    </lineage>
</organism>
<dbReference type="Proteomes" id="UP001153076">
    <property type="component" value="Unassembled WGS sequence"/>
</dbReference>
<reference evidence="2" key="1">
    <citation type="submission" date="2022-04" db="EMBL/GenBank/DDBJ databases">
        <title>Carnegiea gigantea Genome sequencing and assembly v2.</title>
        <authorList>
            <person name="Copetti D."/>
            <person name="Sanderson M.J."/>
            <person name="Burquez A."/>
            <person name="Wojciechowski M.F."/>
        </authorList>
    </citation>
    <scope>NUCLEOTIDE SEQUENCE</scope>
    <source>
        <strain evidence="2">SGP5-SGP5p</strain>
        <tissue evidence="2">Aerial part</tissue>
    </source>
</reference>
<keyword evidence="1" id="KW-0812">Transmembrane</keyword>
<dbReference type="OrthoDB" id="1194401at2759"/>
<dbReference type="AlphaFoldDB" id="A0A9Q1QKF2"/>
<dbReference type="EMBL" id="JAKOGI010000084">
    <property type="protein sequence ID" value="KAJ8444856.1"/>
    <property type="molecule type" value="Genomic_DNA"/>
</dbReference>
<evidence type="ECO:0000256" key="1">
    <source>
        <dbReference type="SAM" id="Phobius"/>
    </source>
</evidence>
<feature type="transmembrane region" description="Helical" evidence="1">
    <location>
        <begin position="166"/>
        <end position="184"/>
    </location>
</feature>